<proteinExistence type="predicted"/>
<dbReference type="Pfam" id="PF00176">
    <property type="entry name" value="SNF2-rel_dom"/>
    <property type="match status" value="1"/>
</dbReference>
<dbReference type="Gene3D" id="3.40.50.300">
    <property type="entry name" value="P-loop containing nucleotide triphosphate hydrolases"/>
    <property type="match status" value="1"/>
</dbReference>
<evidence type="ECO:0000313" key="3">
    <source>
        <dbReference type="EMBL" id="QHS86364.1"/>
    </source>
</evidence>
<dbReference type="InterPro" id="IPR027417">
    <property type="entry name" value="P-loop_NTPase"/>
</dbReference>
<dbReference type="GO" id="GO:0005524">
    <property type="term" value="F:ATP binding"/>
    <property type="evidence" value="ECO:0007669"/>
    <property type="project" value="InterPro"/>
</dbReference>
<feature type="domain" description="Helicase ATP-binding" evidence="2">
    <location>
        <begin position="526"/>
        <end position="631"/>
    </location>
</feature>
<feature type="compositionally biased region" description="Polar residues" evidence="1">
    <location>
        <begin position="326"/>
        <end position="335"/>
    </location>
</feature>
<evidence type="ECO:0000256" key="1">
    <source>
        <dbReference type="SAM" id="MobiDB-lite"/>
    </source>
</evidence>
<dbReference type="Gene3D" id="3.40.50.10810">
    <property type="entry name" value="Tandem AAA-ATPase domain"/>
    <property type="match status" value="1"/>
</dbReference>
<dbReference type="Pfam" id="PF00271">
    <property type="entry name" value="Helicase_C"/>
    <property type="match status" value="1"/>
</dbReference>
<accession>A0A6C0B3I8</accession>
<dbReference type="PROSITE" id="PS51192">
    <property type="entry name" value="HELICASE_ATP_BIND_1"/>
    <property type="match status" value="1"/>
</dbReference>
<dbReference type="InterPro" id="IPR038718">
    <property type="entry name" value="SNF2-like_sf"/>
</dbReference>
<dbReference type="InterPro" id="IPR000330">
    <property type="entry name" value="SNF2_N"/>
</dbReference>
<protein>
    <recommendedName>
        <fullName evidence="2">Helicase ATP-binding domain-containing protein</fullName>
    </recommendedName>
</protein>
<sequence>MYSKKYRNHNDKHNKTYKHVGGINDLPTLSEAEEQKARQQAVNLIKEILIGIRDGEEVVRITEPKETGRTKITGKASETYQVFINNKKVDRRALSYIFAEITGVEKFRINHTNTSGEYRGNKIAGRKMRHNSEMMTGIEYTDKGKTSRLLGIKDFINLYYNDYYARYFPVGEEPVAQEKPKPLSSILKEEPIVPKNPGPLDGKQAVVKETVPFLELIARAFSSPEANTKEEVPPPPEPFDDTEERCPVGEHKNKDTGLCEPIYRKIKPKFKAEEQTVELAVAKPISEPIFTPANESISSDQSQLTTSPETAANVETPNVEAPNVEESLQYQTETRNPLLEKERKEFEANRDSVEYDYLYPHLNDPNFNIKIAKRKEFNDTKYDGTIYDVKKQAEIMCNADFELMPHQLFVKNFLSFQTPYNSLLLYHSLGTGKTCSAIGVAEEMRAYLKQVGVTQKIMIVASPNVQVNFRTQLFNDKKLKEINGLWNLDTCVGNLLLREINPTSLKGLTRERVVAEINGLIHQYYVFMGYGELANYISKVTNISQDTGFSQKEKKAIEIKKIKKNFNNRLIIIDEVHNIRITDENKEKRTAELLMTVARHSDNMRLLLLSATPMYNSYKEIVWLLNLINLNDKRATVSINDIFDKEGNFKEEKKLDDGRIIEGGRDILVRKLTGYVSYVRGENPYTFPIRAYPDLFAPESLITEITYPRVQMNNKPIETPIQSTPVFVSPIGQYQGHGYEFIMNYLMTKSFNKTNAYGLEINMPSFENMESFGYTLLLVPLEALNIVYPNSRLDAIVDSKLQQNTAAPTPELTIQQSNEQTEISTEEGKSIIDDMIGKRGLAQIVNYKTSEGPPLRYDFEYKPNVVSQYGPIFSSENIGNYSSKIAKICDCIMNSNGIVLVYSQYIDGGAVPLALALEELGFSRFGTAQHTRNLFKTPPAEPIDAITLLPKSESNGQFKPAKYVMITGDKYFSPNNGEDMKYITSPENNDGGQVKVILISKAASEGLDFKCIRQIHILEPWYNMNRIEQIVGRGVRNLSHCALPFEERNVEIYLHGTQPTNDIEPADLYVYRLAEKKTKQIGQVTRLLKETAVDCLLNIGQTNFTVEKFLAIAENANVKINLASRKTVDYQIGDKPFTNVCDYMDNCSFTCSPNQEINPETDIIKDTYGEEFVKTNYEMILKRIREMFREQSVYKWSQIENFVNAIKVYPKEQIYYTITQFIEDKNEYLLDKYGRRGYLINKGEYYAFQPIEINDESASTFERTAPVDFKHESVVIKIPEPVKRARKTGLDTPAEEDEDEEEESEKPMSYDEILVDLKKNLEYALNPQGELDKGEVDWYKHVNKVIPILIDIHKIPLSEITRFVYCHYLDSLKFVNKLTLTINVCAPAFQAKNENEVLIKEYFDEKIVENKLVRGIILADENVCKIYVQSQEEGNPWTEAKQSDKKKLGQLIIDKYIVRAAGFKDKVIGFMQMFSKSKDVVFKVKDTSVERNTGSRLENETKGDIIKTLNKILGSKTYNTKNSEKMMKIGLCVIAEMILRHSSETVFFDTERAILNNIAF</sequence>
<dbReference type="EMBL" id="MN739054">
    <property type="protein sequence ID" value="QHS86364.1"/>
    <property type="molecule type" value="Genomic_DNA"/>
</dbReference>
<evidence type="ECO:0000259" key="2">
    <source>
        <dbReference type="PROSITE" id="PS51192"/>
    </source>
</evidence>
<feature type="compositionally biased region" description="Acidic residues" evidence="1">
    <location>
        <begin position="1293"/>
        <end position="1304"/>
    </location>
</feature>
<dbReference type="SUPFAM" id="SSF52540">
    <property type="entry name" value="P-loop containing nucleoside triphosphate hydrolases"/>
    <property type="match status" value="2"/>
</dbReference>
<feature type="region of interest" description="Disordered" evidence="1">
    <location>
        <begin position="224"/>
        <end position="252"/>
    </location>
</feature>
<organism evidence="3">
    <name type="scientific">viral metagenome</name>
    <dbReference type="NCBI Taxonomy" id="1070528"/>
    <lineage>
        <taxon>unclassified sequences</taxon>
        <taxon>metagenomes</taxon>
        <taxon>organismal metagenomes</taxon>
    </lineage>
</organism>
<feature type="region of interest" description="Disordered" evidence="1">
    <location>
        <begin position="1287"/>
        <end position="1308"/>
    </location>
</feature>
<feature type="compositionally biased region" description="Polar residues" evidence="1">
    <location>
        <begin position="293"/>
        <end position="316"/>
    </location>
</feature>
<dbReference type="InterPro" id="IPR014001">
    <property type="entry name" value="Helicase_ATP-bd"/>
</dbReference>
<name>A0A6C0B3I8_9ZZZZ</name>
<reference evidence="3" key="1">
    <citation type="journal article" date="2020" name="Nature">
        <title>Giant virus diversity and host interactions through global metagenomics.</title>
        <authorList>
            <person name="Schulz F."/>
            <person name="Roux S."/>
            <person name="Paez-Espino D."/>
            <person name="Jungbluth S."/>
            <person name="Walsh D.A."/>
            <person name="Denef V.J."/>
            <person name="McMahon K.D."/>
            <person name="Konstantinidis K.T."/>
            <person name="Eloe-Fadrosh E.A."/>
            <person name="Kyrpides N.C."/>
            <person name="Woyke T."/>
        </authorList>
    </citation>
    <scope>NUCLEOTIDE SEQUENCE</scope>
    <source>
        <strain evidence="3">GVMAG-M-3300009187-29</strain>
    </source>
</reference>
<dbReference type="InterPro" id="IPR001650">
    <property type="entry name" value="Helicase_C-like"/>
</dbReference>
<feature type="region of interest" description="Disordered" evidence="1">
    <location>
        <begin position="292"/>
        <end position="337"/>
    </location>
</feature>